<dbReference type="VEuPathDB" id="FungiDB:ASPSYDRAFT_62962"/>
<dbReference type="RefSeq" id="XP_040695969.1">
    <property type="nucleotide sequence ID" value="XM_040850198.1"/>
</dbReference>
<dbReference type="InterPro" id="IPR011032">
    <property type="entry name" value="GroES-like_sf"/>
</dbReference>
<proteinExistence type="inferred from homology"/>
<dbReference type="SUPFAM" id="SSF51735">
    <property type="entry name" value="NAD(P)-binding Rossmann-fold domains"/>
    <property type="match status" value="1"/>
</dbReference>
<dbReference type="InterPro" id="IPR013149">
    <property type="entry name" value="ADH-like_C"/>
</dbReference>
<dbReference type="InterPro" id="IPR020843">
    <property type="entry name" value="ER"/>
</dbReference>
<dbReference type="InterPro" id="IPR047122">
    <property type="entry name" value="Trans-enoyl_RdTase-like"/>
</dbReference>
<dbReference type="GO" id="GO:0016651">
    <property type="term" value="F:oxidoreductase activity, acting on NAD(P)H"/>
    <property type="evidence" value="ECO:0007669"/>
    <property type="project" value="InterPro"/>
</dbReference>
<dbReference type="EMBL" id="KV878604">
    <property type="protein sequence ID" value="OJJ52163.1"/>
    <property type="molecule type" value="Genomic_DNA"/>
</dbReference>
<reference evidence="5" key="1">
    <citation type="journal article" date="2017" name="Genome Biol.">
        <title>Comparative genomics reveals high biological diversity and specific adaptations in the industrially and medically important fungal genus Aspergillus.</title>
        <authorList>
            <person name="de Vries R.P."/>
            <person name="Riley R."/>
            <person name="Wiebenga A."/>
            <person name="Aguilar-Osorio G."/>
            <person name="Amillis S."/>
            <person name="Uchima C.A."/>
            <person name="Anderluh G."/>
            <person name="Asadollahi M."/>
            <person name="Askin M."/>
            <person name="Barry K."/>
            <person name="Battaglia E."/>
            <person name="Bayram O."/>
            <person name="Benocci T."/>
            <person name="Braus-Stromeyer S.A."/>
            <person name="Caldana C."/>
            <person name="Canovas D."/>
            <person name="Cerqueira G.C."/>
            <person name="Chen F."/>
            <person name="Chen W."/>
            <person name="Choi C."/>
            <person name="Clum A."/>
            <person name="Dos Santos R.A."/>
            <person name="Damasio A.R."/>
            <person name="Diallinas G."/>
            <person name="Emri T."/>
            <person name="Fekete E."/>
            <person name="Flipphi M."/>
            <person name="Freyberg S."/>
            <person name="Gallo A."/>
            <person name="Gournas C."/>
            <person name="Habgood R."/>
            <person name="Hainaut M."/>
            <person name="Harispe M.L."/>
            <person name="Henrissat B."/>
            <person name="Hilden K.S."/>
            <person name="Hope R."/>
            <person name="Hossain A."/>
            <person name="Karabika E."/>
            <person name="Karaffa L."/>
            <person name="Karanyi Z."/>
            <person name="Krasevec N."/>
            <person name="Kuo A."/>
            <person name="Kusch H."/>
            <person name="LaButti K."/>
            <person name="Lagendijk E.L."/>
            <person name="Lapidus A."/>
            <person name="Levasseur A."/>
            <person name="Lindquist E."/>
            <person name="Lipzen A."/>
            <person name="Logrieco A.F."/>
            <person name="MacCabe A."/>
            <person name="Maekelae M.R."/>
            <person name="Malavazi I."/>
            <person name="Melin P."/>
            <person name="Meyer V."/>
            <person name="Mielnichuk N."/>
            <person name="Miskei M."/>
            <person name="Molnar A.P."/>
            <person name="Mule G."/>
            <person name="Ngan C.Y."/>
            <person name="Orejas M."/>
            <person name="Orosz E."/>
            <person name="Ouedraogo J.P."/>
            <person name="Overkamp K.M."/>
            <person name="Park H.-S."/>
            <person name="Perrone G."/>
            <person name="Piumi F."/>
            <person name="Punt P.J."/>
            <person name="Ram A.F."/>
            <person name="Ramon A."/>
            <person name="Rauscher S."/>
            <person name="Record E."/>
            <person name="Riano-Pachon D.M."/>
            <person name="Robert V."/>
            <person name="Roehrig J."/>
            <person name="Ruller R."/>
            <person name="Salamov A."/>
            <person name="Salih N.S."/>
            <person name="Samson R.A."/>
            <person name="Sandor E."/>
            <person name="Sanguinetti M."/>
            <person name="Schuetze T."/>
            <person name="Sepcic K."/>
            <person name="Shelest E."/>
            <person name="Sherlock G."/>
            <person name="Sophianopoulou V."/>
            <person name="Squina F.M."/>
            <person name="Sun H."/>
            <person name="Susca A."/>
            <person name="Todd R.B."/>
            <person name="Tsang A."/>
            <person name="Unkles S.E."/>
            <person name="van de Wiele N."/>
            <person name="van Rossen-Uffink D."/>
            <person name="Oliveira J.V."/>
            <person name="Vesth T.C."/>
            <person name="Visser J."/>
            <person name="Yu J.-H."/>
            <person name="Zhou M."/>
            <person name="Andersen M.R."/>
            <person name="Archer D.B."/>
            <person name="Baker S.E."/>
            <person name="Benoit I."/>
            <person name="Brakhage A.A."/>
            <person name="Braus G.H."/>
            <person name="Fischer R."/>
            <person name="Frisvad J.C."/>
            <person name="Goldman G.H."/>
            <person name="Houbraken J."/>
            <person name="Oakley B."/>
            <person name="Pocsi I."/>
            <person name="Scazzocchio C."/>
            <person name="Seiboth B."/>
            <person name="vanKuyk P.A."/>
            <person name="Wortman J."/>
            <person name="Dyer P.S."/>
            <person name="Grigoriev I.V."/>
        </authorList>
    </citation>
    <scope>NUCLEOTIDE SEQUENCE [LARGE SCALE GENOMIC DNA]</scope>
    <source>
        <strain evidence="5">CBS 593.65</strain>
    </source>
</reference>
<evidence type="ECO:0000313" key="5">
    <source>
        <dbReference type="Proteomes" id="UP000184356"/>
    </source>
</evidence>
<dbReference type="Gene3D" id="3.90.180.10">
    <property type="entry name" value="Medium-chain alcohol dehydrogenases, catalytic domain"/>
    <property type="match status" value="1"/>
</dbReference>
<keyword evidence="5" id="KW-1185">Reference proteome</keyword>
<feature type="domain" description="Enoyl reductase (ER)" evidence="3">
    <location>
        <begin position="15"/>
        <end position="332"/>
    </location>
</feature>
<sequence>MNSRVANALIVRTVGGSSSLVGSDIQLPEPKSNHAIIRVIYVAQNYTNVRSFHSDVLEDERVLGCDFLGEVEAIGSDVSRIGRGDVISGVACGGDIMGVGGYGQYTLADERLCFKIPPCVPYGDATVPFAACTAYLGLFSKTRLSIDQKRGPDNSVLIWGGSSCVGRFAIQIAAVYKFRILTTCGSRSFDLVKSLGANHVLDHYDGDVIERIRNLELTLEYVFDTVGSPSGKGNLCTISPEKDTSDIAPSTNVTNASVWRAFLQSHWFNGVFFAPSVNEHEIAARFFDDLPKWLQDGIIKPNNLRVLKGGLGGVGNGFELDQHGSPIGYKVAYEIEKLDTKCGLDLLHVMGMRKQILSAITVQEKMIPFTEELKSSASPEAVLKKTLNS</sequence>
<name>A0A1L9SYQ5_9EURO</name>
<dbReference type="PANTHER" id="PTHR45348:SF2">
    <property type="entry name" value="ZINC-TYPE ALCOHOL DEHYDROGENASE-LIKE PROTEIN C2E1P3.01"/>
    <property type="match status" value="1"/>
</dbReference>
<protein>
    <recommendedName>
        <fullName evidence="3">Enoyl reductase (ER) domain-containing protein</fullName>
    </recommendedName>
</protein>
<evidence type="ECO:0000313" key="4">
    <source>
        <dbReference type="EMBL" id="OJJ52163.1"/>
    </source>
</evidence>
<dbReference type="InterPro" id="IPR036291">
    <property type="entry name" value="NAD(P)-bd_dom_sf"/>
</dbReference>
<dbReference type="AlphaFoldDB" id="A0A1L9SYQ5"/>
<dbReference type="Gene3D" id="3.40.50.720">
    <property type="entry name" value="NAD(P)-binding Rossmann-like Domain"/>
    <property type="match status" value="1"/>
</dbReference>
<comment type="similarity">
    <text evidence="1">Belongs to the zinc-containing alcohol dehydrogenase family.</text>
</comment>
<dbReference type="SUPFAM" id="SSF50129">
    <property type="entry name" value="GroES-like"/>
    <property type="match status" value="1"/>
</dbReference>
<accession>A0A1L9SYQ5</accession>
<dbReference type="Proteomes" id="UP000184356">
    <property type="component" value="Unassembled WGS sequence"/>
</dbReference>
<dbReference type="SMART" id="SM00829">
    <property type="entry name" value="PKS_ER"/>
    <property type="match status" value="1"/>
</dbReference>
<keyword evidence="2" id="KW-0560">Oxidoreductase</keyword>
<evidence type="ECO:0000259" key="3">
    <source>
        <dbReference type="SMART" id="SM00829"/>
    </source>
</evidence>
<dbReference type="Pfam" id="PF00107">
    <property type="entry name" value="ADH_zinc_N"/>
    <property type="match status" value="1"/>
</dbReference>
<dbReference type="Pfam" id="PF08240">
    <property type="entry name" value="ADH_N"/>
    <property type="match status" value="1"/>
</dbReference>
<dbReference type="STRING" id="1036612.A0A1L9SYQ5"/>
<organism evidence="4 5">
    <name type="scientific">Aspergillus sydowii CBS 593.65</name>
    <dbReference type="NCBI Taxonomy" id="1036612"/>
    <lineage>
        <taxon>Eukaryota</taxon>
        <taxon>Fungi</taxon>
        <taxon>Dikarya</taxon>
        <taxon>Ascomycota</taxon>
        <taxon>Pezizomycotina</taxon>
        <taxon>Eurotiomycetes</taxon>
        <taxon>Eurotiomycetidae</taxon>
        <taxon>Eurotiales</taxon>
        <taxon>Aspergillaceae</taxon>
        <taxon>Aspergillus</taxon>
        <taxon>Aspergillus subgen. Nidulantes</taxon>
    </lineage>
</organism>
<gene>
    <name evidence="4" type="ORF">ASPSYDRAFT_62962</name>
</gene>
<dbReference type="GeneID" id="63766271"/>
<dbReference type="InterPro" id="IPR013154">
    <property type="entry name" value="ADH-like_N"/>
</dbReference>
<dbReference type="OrthoDB" id="9992527at2759"/>
<dbReference type="CDD" id="cd08249">
    <property type="entry name" value="enoyl_reductase_like"/>
    <property type="match status" value="1"/>
</dbReference>
<evidence type="ECO:0000256" key="2">
    <source>
        <dbReference type="ARBA" id="ARBA00023002"/>
    </source>
</evidence>
<evidence type="ECO:0000256" key="1">
    <source>
        <dbReference type="ARBA" id="ARBA00008072"/>
    </source>
</evidence>
<dbReference type="PANTHER" id="PTHR45348">
    <property type="entry name" value="HYPOTHETICAL OXIDOREDUCTASE (EUROFUNG)"/>
    <property type="match status" value="1"/>
</dbReference>